<dbReference type="Proteomes" id="UP000232638">
    <property type="component" value="Chromosome"/>
</dbReference>
<reference evidence="1 2" key="1">
    <citation type="submission" date="2017-03" db="EMBL/GenBank/DDBJ databases">
        <title>Complete genome sequence of Candidatus 'Thiodictyon syntrophicum' sp. nov. strain Cad16T, a photolithoautotroph purple sulfur bacterium isolated from an alpine meromictic lake.</title>
        <authorList>
            <person name="Luedin S.M."/>
            <person name="Pothier J.F."/>
            <person name="Danza F."/>
            <person name="Storelli N."/>
            <person name="Wittwer M."/>
            <person name="Tonolla M."/>
        </authorList>
    </citation>
    <scope>NUCLEOTIDE SEQUENCE [LARGE SCALE GENOMIC DNA]</scope>
    <source>
        <strain evidence="1 2">Cad16T</strain>
    </source>
</reference>
<evidence type="ECO:0000313" key="1">
    <source>
        <dbReference type="EMBL" id="AUB83095.1"/>
    </source>
</evidence>
<dbReference type="RefSeq" id="WP_100920794.1">
    <property type="nucleotide sequence ID" value="NZ_CP020370.1"/>
</dbReference>
<evidence type="ECO:0000313" key="2">
    <source>
        <dbReference type="Proteomes" id="UP000232638"/>
    </source>
</evidence>
<dbReference type="KEGG" id="tsy:THSYN_20530"/>
<gene>
    <name evidence="1" type="ORF">THSYN_20530</name>
</gene>
<proteinExistence type="predicted"/>
<name>A0A2K8UC28_9GAMM</name>
<dbReference type="Gene3D" id="1.10.260.100">
    <property type="match status" value="1"/>
</dbReference>
<organism evidence="1 2">
    <name type="scientific">Candidatus Thiodictyon syntrophicum</name>
    <dbReference type="NCBI Taxonomy" id="1166950"/>
    <lineage>
        <taxon>Bacteria</taxon>
        <taxon>Pseudomonadati</taxon>
        <taxon>Pseudomonadota</taxon>
        <taxon>Gammaproteobacteria</taxon>
        <taxon>Chromatiales</taxon>
        <taxon>Chromatiaceae</taxon>
        <taxon>Thiodictyon</taxon>
    </lineage>
</organism>
<accession>A0A2K8UC28</accession>
<dbReference type="EMBL" id="CP020370">
    <property type="protein sequence ID" value="AUB83095.1"/>
    <property type="molecule type" value="Genomic_DNA"/>
</dbReference>
<sequence>MTHQPAPHGTDPWRPRRAHARLAPLCLALGLSPGLVVAAESRIELRDGSVISADLVGVGNGVYRVRSATLGEVTIPESAVLAIRPATAGAAAPTSAATSAAAPNPAPGAGAQTVDLAAIQQQLLDNPQTMEAITRLQSDPGIQAALADPQFVAMIMSGNVEALRTDPRFQRLLENPAIRALIGQVLGP</sequence>
<evidence type="ECO:0008006" key="3">
    <source>
        <dbReference type="Google" id="ProtNLM"/>
    </source>
</evidence>
<dbReference type="OrthoDB" id="5771831at2"/>
<protein>
    <recommendedName>
        <fullName evidence="3">STI1 domain-containing protein</fullName>
    </recommendedName>
</protein>
<dbReference type="AlphaFoldDB" id="A0A2K8UC28"/>
<keyword evidence="2" id="KW-1185">Reference proteome</keyword>